<dbReference type="PANTHER" id="PTHR47723:SF19">
    <property type="entry name" value="POLYNUCLEOTIDYL TRANSFERASE, RIBONUCLEASE H-LIKE SUPERFAMILY PROTEIN"/>
    <property type="match status" value="1"/>
</dbReference>
<dbReference type="EMBL" id="JBBPBN010000012">
    <property type="protein sequence ID" value="KAK9027947.1"/>
    <property type="molecule type" value="Genomic_DNA"/>
</dbReference>
<dbReference type="Gene3D" id="3.30.420.10">
    <property type="entry name" value="Ribonuclease H-like superfamily/Ribonuclease H"/>
    <property type="match status" value="1"/>
</dbReference>
<accession>A0ABR2SS43</accession>
<dbReference type="Pfam" id="PF13456">
    <property type="entry name" value="RVT_3"/>
    <property type="match status" value="1"/>
</dbReference>
<sequence>MSPRKEKDRIGGLICNVEGEWIVGFVKSISFSNSLQAELWATFEGMKLAWEFGFERLLIENDCRQAVDLVDSVSADSPVLSLVRVINRLRQKYWLTDVSWVPWDRNRLTNALTKLVDPCGFSLCVYNVPPLEVVSLLNMDKACL</sequence>
<dbReference type="InterPro" id="IPR036397">
    <property type="entry name" value="RNaseH_sf"/>
</dbReference>
<dbReference type="InterPro" id="IPR053151">
    <property type="entry name" value="RNase_H-like"/>
</dbReference>
<reference evidence="2 3" key="1">
    <citation type="journal article" date="2024" name="G3 (Bethesda)">
        <title>Genome assembly of Hibiscus sabdariffa L. provides insights into metabolisms of medicinal natural products.</title>
        <authorList>
            <person name="Kim T."/>
        </authorList>
    </citation>
    <scope>NUCLEOTIDE SEQUENCE [LARGE SCALE GENOMIC DNA]</scope>
    <source>
        <strain evidence="2">TK-2024</strain>
        <tissue evidence="2">Old leaves</tissue>
    </source>
</reference>
<keyword evidence="3" id="KW-1185">Reference proteome</keyword>
<protein>
    <recommendedName>
        <fullName evidence="1">RNase H type-1 domain-containing protein</fullName>
    </recommendedName>
</protein>
<feature type="domain" description="RNase H type-1" evidence="1">
    <location>
        <begin position="9"/>
        <end position="114"/>
    </location>
</feature>
<dbReference type="CDD" id="cd06222">
    <property type="entry name" value="RNase_H_like"/>
    <property type="match status" value="1"/>
</dbReference>
<dbReference type="Proteomes" id="UP001396334">
    <property type="component" value="Unassembled WGS sequence"/>
</dbReference>
<dbReference type="InterPro" id="IPR012337">
    <property type="entry name" value="RNaseH-like_sf"/>
</dbReference>
<dbReference type="PANTHER" id="PTHR47723">
    <property type="entry name" value="OS05G0353850 PROTEIN"/>
    <property type="match status" value="1"/>
</dbReference>
<proteinExistence type="predicted"/>
<dbReference type="SUPFAM" id="SSF53098">
    <property type="entry name" value="Ribonuclease H-like"/>
    <property type="match status" value="1"/>
</dbReference>
<name>A0ABR2SS43_9ROSI</name>
<evidence type="ECO:0000313" key="3">
    <source>
        <dbReference type="Proteomes" id="UP001396334"/>
    </source>
</evidence>
<dbReference type="InterPro" id="IPR002156">
    <property type="entry name" value="RNaseH_domain"/>
</dbReference>
<evidence type="ECO:0000313" key="2">
    <source>
        <dbReference type="EMBL" id="KAK9027947.1"/>
    </source>
</evidence>
<evidence type="ECO:0000259" key="1">
    <source>
        <dbReference type="Pfam" id="PF13456"/>
    </source>
</evidence>
<comment type="caution">
    <text evidence="2">The sequence shown here is derived from an EMBL/GenBank/DDBJ whole genome shotgun (WGS) entry which is preliminary data.</text>
</comment>
<organism evidence="2 3">
    <name type="scientific">Hibiscus sabdariffa</name>
    <name type="common">roselle</name>
    <dbReference type="NCBI Taxonomy" id="183260"/>
    <lineage>
        <taxon>Eukaryota</taxon>
        <taxon>Viridiplantae</taxon>
        <taxon>Streptophyta</taxon>
        <taxon>Embryophyta</taxon>
        <taxon>Tracheophyta</taxon>
        <taxon>Spermatophyta</taxon>
        <taxon>Magnoliopsida</taxon>
        <taxon>eudicotyledons</taxon>
        <taxon>Gunneridae</taxon>
        <taxon>Pentapetalae</taxon>
        <taxon>rosids</taxon>
        <taxon>malvids</taxon>
        <taxon>Malvales</taxon>
        <taxon>Malvaceae</taxon>
        <taxon>Malvoideae</taxon>
        <taxon>Hibiscus</taxon>
    </lineage>
</organism>
<dbReference type="InterPro" id="IPR044730">
    <property type="entry name" value="RNase_H-like_dom_plant"/>
</dbReference>
<gene>
    <name evidence="2" type="ORF">V6N11_067766</name>
</gene>